<protein>
    <submittedName>
        <fullName evidence="1">Phosphoenolpyruvate carboxykinase</fullName>
        <ecNumber evidence="1">4.1.1.49</ecNumber>
    </submittedName>
</protein>
<dbReference type="SUPFAM" id="SSF53795">
    <property type="entry name" value="PEP carboxykinase-like"/>
    <property type="match status" value="1"/>
</dbReference>
<keyword evidence="1" id="KW-0418">Kinase</keyword>
<dbReference type="GO" id="GO:0005524">
    <property type="term" value="F:ATP binding"/>
    <property type="evidence" value="ECO:0007669"/>
    <property type="project" value="InterPro"/>
</dbReference>
<name>A0A0W8FWI1_9ZZZZ</name>
<dbReference type="AlphaFoldDB" id="A0A0W8FWI1"/>
<dbReference type="Gene3D" id="3.90.228.20">
    <property type="match status" value="1"/>
</dbReference>
<keyword evidence="1" id="KW-0670">Pyruvate</keyword>
<dbReference type="EC" id="4.1.1.49" evidence="1"/>
<dbReference type="PANTHER" id="PTHR30031">
    <property type="entry name" value="PHOSPHOENOLPYRUVATE CARBOXYKINASE ATP"/>
    <property type="match status" value="1"/>
</dbReference>
<dbReference type="InterPro" id="IPR013035">
    <property type="entry name" value="PEP_carboxykinase_C"/>
</dbReference>
<sequence length="83" mass="9411">MLSAALNGELDNIDYTTDPIFGLNVPNEVPNVPVEVLNPKNTWDDKGKYNESAKKLAKMFHDNFKDFEEYVNDKVKNSGPTHK</sequence>
<accession>A0A0W8FWI1</accession>
<dbReference type="GO" id="GO:0006094">
    <property type="term" value="P:gluconeogenesis"/>
    <property type="evidence" value="ECO:0007669"/>
    <property type="project" value="InterPro"/>
</dbReference>
<keyword evidence="1" id="KW-0456">Lyase</keyword>
<evidence type="ECO:0000313" key="1">
    <source>
        <dbReference type="EMBL" id="KUG25201.1"/>
    </source>
</evidence>
<dbReference type="PANTHER" id="PTHR30031:SF0">
    <property type="entry name" value="PHOSPHOENOLPYRUVATE CARBOXYKINASE (ATP)"/>
    <property type="match status" value="1"/>
</dbReference>
<reference evidence="1" key="1">
    <citation type="journal article" date="2015" name="Proc. Natl. Acad. Sci. U.S.A.">
        <title>Networks of energetic and metabolic interactions define dynamics in microbial communities.</title>
        <authorList>
            <person name="Embree M."/>
            <person name="Liu J.K."/>
            <person name="Al-Bassam M.M."/>
            <person name="Zengler K."/>
        </authorList>
    </citation>
    <scope>NUCLEOTIDE SEQUENCE</scope>
</reference>
<dbReference type="GO" id="GO:0005829">
    <property type="term" value="C:cytosol"/>
    <property type="evidence" value="ECO:0007669"/>
    <property type="project" value="TreeGrafter"/>
</dbReference>
<dbReference type="EMBL" id="LNQE01000746">
    <property type="protein sequence ID" value="KUG25201.1"/>
    <property type="molecule type" value="Genomic_DNA"/>
</dbReference>
<comment type="caution">
    <text evidence="1">The sequence shown here is derived from an EMBL/GenBank/DDBJ whole genome shotgun (WGS) entry which is preliminary data.</text>
</comment>
<proteinExistence type="predicted"/>
<keyword evidence="1" id="KW-0808">Transferase</keyword>
<dbReference type="GO" id="GO:0004612">
    <property type="term" value="F:phosphoenolpyruvate carboxykinase (ATP) activity"/>
    <property type="evidence" value="ECO:0007669"/>
    <property type="project" value="UniProtKB-EC"/>
</dbReference>
<organism evidence="1">
    <name type="scientific">hydrocarbon metagenome</name>
    <dbReference type="NCBI Taxonomy" id="938273"/>
    <lineage>
        <taxon>unclassified sequences</taxon>
        <taxon>metagenomes</taxon>
        <taxon>ecological metagenomes</taxon>
    </lineage>
</organism>
<dbReference type="GO" id="GO:0016301">
    <property type="term" value="F:kinase activity"/>
    <property type="evidence" value="ECO:0007669"/>
    <property type="project" value="UniProtKB-KW"/>
</dbReference>
<dbReference type="InterPro" id="IPR001272">
    <property type="entry name" value="PEP_carboxykinase_ATP"/>
</dbReference>
<gene>
    <name evidence="1" type="ORF">ASZ90_004979</name>
</gene>